<evidence type="ECO:0000256" key="3">
    <source>
        <dbReference type="ARBA" id="ARBA00022857"/>
    </source>
</evidence>
<name>A0A2S0VM01_9ALTE</name>
<dbReference type="GO" id="GO:0033739">
    <property type="term" value="F:preQ1 synthase activity"/>
    <property type="evidence" value="ECO:0007669"/>
    <property type="project" value="UniProtKB-UniRule"/>
</dbReference>
<feature type="domain" description="NADPH-dependent 7-cyano-7-deazaguanine reductase N-terminal" evidence="6">
    <location>
        <begin position="21"/>
        <end position="131"/>
    </location>
</feature>
<dbReference type="GO" id="GO:0008616">
    <property type="term" value="P:tRNA queuosine(34) biosynthetic process"/>
    <property type="evidence" value="ECO:0007669"/>
    <property type="project" value="UniProtKB-UniRule"/>
</dbReference>
<sequence length="284" mass="32610">MPKNNTSHLLDQLTLGKNTEYKSSYDPSLLDTVPRSLTRQTLGIDEQHLPFVGVDIWTGYEVSWLNNKGKPQVAIAEFNFQFDSDVLVESKSFKLYLNSFNQSRFENWQQVQSVMTQDLTQASGKPVQVSLFSLDDYTNKGLCRPAQNHSVNLDQLDIDIDIYDYEPNLLKPLDKPLNVSETLVSHLLKSNCLVTGQPDWASVVIEYSGQALDHESVLKYLISFRGHNEFHEHCVERIYVDINNLIKPERLMVYARYTRRGGLDINPLRSSTKINAPFERLVRQ</sequence>
<comment type="pathway">
    <text evidence="5">tRNA modification; tRNA-queuosine biosynthesis.</text>
</comment>
<feature type="binding site" evidence="5">
    <location>
        <begin position="260"/>
        <end position="261"/>
    </location>
    <ligand>
        <name>NADPH</name>
        <dbReference type="ChEBI" id="CHEBI:57783"/>
    </ligand>
</feature>
<accession>A0A2S0VM01</accession>
<keyword evidence="4 5" id="KW-0560">Oxidoreductase</keyword>
<dbReference type="SUPFAM" id="SSF55620">
    <property type="entry name" value="Tetrahydrobiopterin biosynthesis enzymes-like"/>
    <property type="match status" value="1"/>
</dbReference>
<keyword evidence="1 5" id="KW-0963">Cytoplasm</keyword>
<dbReference type="KEGG" id="cate:C2869_01725"/>
<proteinExistence type="inferred from homology"/>
<dbReference type="PIRSF" id="PIRSF004750">
    <property type="entry name" value="Nitrile_oxidored_YqcD_prd"/>
    <property type="match status" value="1"/>
</dbReference>
<dbReference type="NCBIfam" id="TIGR03138">
    <property type="entry name" value="QueF"/>
    <property type="match status" value="1"/>
</dbReference>
<evidence type="ECO:0000256" key="1">
    <source>
        <dbReference type="ARBA" id="ARBA00022490"/>
    </source>
</evidence>
<feature type="active site" description="Proton donor" evidence="5">
    <location>
        <position position="199"/>
    </location>
</feature>
<gene>
    <name evidence="5 7" type="primary">queF</name>
    <name evidence="7" type="ORF">C2869_01725</name>
</gene>
<dbReference type="AlphaFoldDB" id="A0A2S0VM01"/>
<keyword evidence="2 5" id="KW-0671">Queuosine biosynthesis</keyword>
<dbReference type="Pfam" id="PF14489">
    <property type="entry name" value="QueF"/>
    <property type="match status" value="1"/>
</dbReference>
<dbReference type="EC" id="1.7.1.13" evidence="5"/>
<comment type="subunit">
    <text evidence="5">Homodimer.</text>
</comment>
<dbReference type="InterPro" id="IPR029139">
    <property type="entry name" value="QueF_N"/>
</dbReference>
<protein>
    <recommendedName>
        <fullName evidence="5">NADPH-dependent 7-cyano-7-deazaguanine reductase</fullName>
        <ecNumber evidence="5">1.7.1.13</ecNumber>
    </recommendedName>
    <alternativeName>
        <fullName evidence="5">7-cyano-7-carbaguanine reductase</fullName>
    </alternativeName>
    <alternativeName>
        <fullName evidence="5">NADPH-dependent nitrile oxidoreductase</fullName>
    </alternativeName>
    <alternativeName>
        <fullName evidence="5">PreQ(0) reductase</fullName>
    </alternativeName>
</protein>
<reference evidence="7 8" key="1">
    <citation type="submission" date="2018-01" db="EMBL/GenBank/DDBJ databases">
        <title>Genome sequence of a Cantenovulum-like bacteria.</title>
        <authorList>
            <person name="Tan W.R."/>
            <person name="Lau N.-S."/>
            <person name="Go F."/>
            <person name="Amirul A.-A.A."/>
        </authorList>
    </citation>
    <scope>NUCLEOTIDE SEQUENCE [LARGE SCALE GENOMIC DNA]</scope>
    <source>
        <strain evidence="7 8">CCB-QB4</strain>
    </source>
</reference>
<comment type="catalytic activity">
    <reaction evidence="5">
        <text>7-aminomethyl-7-carbaguanine + 2 NADP(+) = 7-cyano-7-carbaguanine + 2 NADPH + 3 H(+)</text>
        <dbReference type="Rhea" id="RHEA:13409"/>
        <dbReference type="ChEBI" id="CHEBI:15378"/>
        <dbReference type="ChEBI" id="CHEBI:45075"/>
        <dbReference type="ChEBI" id="CHEBI:57783"/>
        <dbReference type="ChEBI" id="CHEBI:58349"/>
        <dbReference type="ChEBI" id="CHEBI:58703"/>
        <dbReference type="EC" id="1.7.1.13"/>
    </reaction>
</comment>
<evidence type="ECO:0000256" key="2">
    <source>
        <dbReference type="ARBA" id="ARBA00022785"/>
    </source>
</evidence>
<evidence type="ECO:0000259" key="6">
    <source>
        <dbReference type="Pfam" id="PF14819"/>
    </source>
</evidence>
<keyword evidence="8" id="KW-1185">Reference proteome</keyword>
<dbReference type="Pfam" id="PF14819">
    <property type="entry name" value="QueF_N"/>
    <property type="match status" value="1"/>
</dbReference>
<dbReference type="EMBL" id="CP026604">
    <property type="protein sequence ID" value="AWB65241.1"/>
    <property type="molecule type" value="Genomic_DNA"/>
</dbReference>
<feature type="binding site" evidence="5">
    <location>
        <begin position="231"/>
        <end position="232"/>
    </location>
    <ligand>
        <name>substrate</name>
    </ligand>
</feature>
<dbReference type="PANTHER" id="PTHR34354">
    <property type="entry name" value="NADPH-DEPENDENT 7-CYANO-7-DEAZAGUANINE REDUCTASE"/>
    <property type="match status" value="1"/>
</dbReference>
<dbReference type="PANTHER" id="PTHR34354:SF1">
    <property type="entry name" value="NADPH-DEPENDENT 7-CYANO-7-DEAZAGUANINE REDUCTASE"/>
    <property type="match status" value="1"/>
</dbReference>
<dbReference type="Gene3D" id="3.30.1130.10">
    <property type="match status" value="2"/>
</dbReference>
<dbReference type="InterPro" id="IPR016428">
    <property type="entry name" value="QueF_type2"/>
</dbReference>
<dbReference type="RefSeq" id="WP_108601318.1">
    <property type="nucleotide sequence ID" value="NZ_CP026604.1"/>
</dbReference>
<evidence type="ECO:0000256" key="5">
    <source>
        <dbReference type="HAMAP-Rule" id="MF_00817"/>
    </source>
</evidence>
<dbReference type="InterPro" id="IPR029500">
    <property type="entry name" value="QueF"/>
</dbReference>
<feature type="binding site" evidence="5">
    <location>
        <begin position="90"/>
        <end position="91"/>
    </location>
    <ligand>
        <name>NADPH</name>
        <dbReference type="ChEBI" id="CHEBI:57783"/>
    </ligand>
</feature>
<dbReference type="OrthoDB" id="9789995at2"/>
<evidence type="ECO:0000313" key="8">
    <source>
        <dbReference type="Proteomes" id="UP000244441"/>
    </source>
</evidence>
<comment type="similarity">
    <text evidence="5">Belongs to the GTP cyclohydrolase I family. QueF type 2 subfamily.</text>
</comment>
<dbReference type="UniPathway" id="UPA00392"/>
<dbReference type="Proteomes" id="UP000244441">
    <property type="component" value="Chromosome"/>
</dbReference>
<evidence type="ECO:0000313" key="7">
    <source>
        <dbReference type="EMBL" id="AWB65241.1"/>
    </source>
</evidence>
<comment type="function">
    <text evidence="5">Catalyzes the NADPH-dependent reduction of 7-cyano-7-deazaguanine (preQ0) to 7-aminomethyl-7-deazaguanine (preQ1).</text>
</comment>
<dbReference type="HAMAP" id="MF_00817">
    <property type="entry name" value="QueF_type2"/>
    <property type="match status" value="1"/>
</dbReference>
<organism evidence="7 8">
    <name type="scientific">Saccharobesus litoralis</name>
    <dbReference type="NCBI Taxonomy" id="2172099"/>
    <lineage>
        <taxon>Bacteria</taxon>
        <taxon>Pseudomonadati</taxon>
        <taxon>Pseudomonadota</taxon>
        <taxon>Gammaproteobacteria</taxon>
        <taxon>Alteromonadales</taxon>
        <taxon>Alteromonadaceae</taxon>
        <taxon>Saccharobesus</taxon>
    </lineage>
</organism>
<comment type="subcellular location">
    <subcellularLocation>
        <location evidence="5">Cytoplasm</location>
    </subcellularLocation>
</comment>
<evidence type="ECO:0000256" key="4">
    <source>
        <dbReference type="ARBA" id="ARBA00023002"/>
    </source>
</evidence>
<feature type="active site" description="Thioimide intermediate" evidence="5">
    <location>
        <position position="192"/>
    </location>
</feature>
<dbReference type="InterPro" id="IPR050084">
    <property type="entry name" value="NADPH_dep_7-cyano-7-deazaG_red"/>
</dbReference>
<dbReference type="InterPro" id="IPR043133">
    <property type="entry name" value="GTP-CH-I_C/QueF"/>
</dbReference>
<feature type="binding site" evidence="5">
    <location>
        <begin position="88"/>
        <end position="90"/>
    </location>
    <ligand>
        <name>substrate</name>
    </ligand>
</feature>
<keyword evidence="3 5" id="KW-0521">NADP</keyword>
<dbReference type="GO" id="GO:0005737">
    <property type="term" value="C:cytoplasm"/>
    <property type="evidence" value="ECO:0007669"/>
    <property type="project" value="UniProtKB-SubCell"/>
</dbReference>